<dbReference type="PANTHER" id="PTHR33653">
    <property type="entry name" value="RIBONUCLEASE VAPC2"/>
    <property type="match status" value="1"/>
</dbReference>
<dbReference type="GO" id="GO:0000287">
    <property type="term" value="F:magnesium ion binding"/>
    <property type="evidence" value="ECO:0007669"/>
    <property type="project" value="UniProtKB-UniRule"/>
</dbReference>
<evidence type="ECO:0000313" key="10">
    <source>
        <dbReference type="EMBL" id="XCM36389.1"/>
    </source>
</evidence>
<dbReference type="GO" id="GO:0090729">
    <property type="term" value="F:toxin activity"/>
    <property type="evidence" value="ECO:0007669"/>
    <property type="project" value="UniProtKB-KW"/>
</dbReference>
<evidence type="ECO:0000256" key="5">
    <source>
        <dbReference type="ARBA" id="ARBA00022801"/>
    </source>
</evidence>
<keyword evidence="8" id="KW-0800">Toxin</keyword>
<feature type="binding site" evidence="8">
    <location>
        <position position="98"/>
    </location>
    <ligand>
        <name>Mg(2+)</name>
        <dbReference type="ChEBI" id="CHEBI:18420"/>
    </ligand>
</feature>
<protein>
    <recommendedName>
        <fullName evidence="8">Ribonuclease VapC</fullName>
        <shortName evidence="8">RNase VapC</shortName>
        <ecNumber evidence="8">3.1.-.-</ecNumber>
    </recommendedName>
    <alternativeName>
        <fullName evidence="8">Toxin VapC</fullName>
    </alternativeName>
</protein>
<keyword evidence="2 8" id="KW-1277">Toxin-antitoxin system</keyword>
<gene>
    <name evidence="8" type="primary">vapC</name>
    <name evidence="10" type="ORF">ABWT76_005147</name>
</gene>
<evidence type="ECO:0000256" key="3">
    <source>
        <dbReference type="ARBA" id="ARBA00022722"/>
    </source>
</evidence>
<proteinExistence type="inferred from homology"/>
<comment type="similarity">
    <text evidence="7 8">Belongs to the PINc/VapC protein family.</text>
</comment>
<dbReference type="GO" id="GO:0016787">
    <property type="term" value="F:hydrolase activity"/>
    <property type="evidence" value="ECO:0007669"/>
    <property type="project" value="UniProtKB-KW"/>
</dbReference>
<dbReference type="SUPFAM" id="SSF88723">
    <property type="entry name" value="PIN domain-like"/>
    <property type="match status" value="1"/>
</dbReference>
<keyword evidence="3 8" id="KW-0540">Nuclease</keyword>
<dbReference type="EC" id="3.1.-.-" evidence="8"/>
<feature type="binding site" evidence="8">
    <location>
        <position position="6"/>
    </location>
    <ligand>
        <name>Mg(2+)</name>
        <dbReference type="ChEBI" id="CHEBI:18420"/>
    </ligand>
</feature>
<evidence type="ECO:0000259" key="9">
    <source>
        <dbReference type="Pfam" id="PF01850"/>
    </source>
</evidence>
<dbReference type="PANTHER" id="PTHR33653:SF1">
    <property type="entry name" value="RIBONUCLEASE VAPC2"/>
    <property type="match status" value="1"/>
</dbReference>
<dbReference type="EMBL" id="CP159837">
    <property type="protein sequence ID" value="XCM36389.1"/>
    <property type="molecule type" value="Genomic_DNA"/>
</dbReference>
<feature type="domain" description="PIN" evidence="9">
    <location>
        <begin position="4"/>
        <end position="124"/>
    </location>
</feature>
<accession>A0AAU8JE55</accession>
<dbReference type="InterPro" id="IPR022907">
    <property type="entry name" value="VapC_family"/>
</dbReference>
<keyword evidence="6 8" id="KW-0460">Magnesium</keyword>
<evidence type="ECO:0000256" key="6">
    <source>
        <dbReference type="ARBA" id="ARBA00022842"/>
    </source>
</evidence>
<keyword evidence="5 8" id="KW-0378">Hydrolase</keyword>
<dbReference type="GO" id="GO:0004540">
    <property type="term" value="F:RNA nuclease activity"/>
    <property type="evidence" value="ECO:0007669"/>
    <property type="project" value="InterPro"/>
</dbReference>
<evidence type="ECO:0000256" key="7">
    <source>
        <dbReference type="ARBA" id="ARBA00038093"/>
    </source>
</evidence>
<dbReference type="Pfam" id="PF01850">
    <property type="entry name" value="PIN"/>
    <property type="match status" value="1"/>
</dbReference>
<evidence type="ECO:0000256" key="1">
    <source>
        <dbReference type="ARBA" id="ARBA00001946"/>
    </source>
</evidence>
<name>A0AAU8JE55_9CYAN</name>
<comment type="cofactor">
    <cofactor evidence="1 8">
        <name>Mg(2+)</name>
        <dbReference type="ChEBI" id="CHEBI:18420"/>
    </cofactor>
</comment>
<evidence type="ECO:0000256" key="8">
    <source>
        <dbReference type="HAMAP-Rule" id="MF_00265"/>
    </source>
</evidence>
<reference evidence="10" key="1">
    <citation type="submission" date="2024-07" db="EMBL/GenBank/DDBJ databases">
        <authorList>
            <person name="Kim Y.J."/>
            <person name="Jeong J.Y."/>
        </authorList>
    </citation>
    <scope>NUCLEOTIDE SEQUENCE</scope>
    <source>
        <strain evidence="10">GIHE-MW2</strain>
    </source>
</reference>
<comment type="function">
    <text evidence="8">Toxic component of a toxin-antitoxin (TA) system. An RNase.</text>
</comment>
<dbReference type="Gene3D" id="3.40.50.1010">
    <property type="entry name" value="5'-nuclease"/>
    <property type="match status" value="1"/>
</dbReference>
<dbReference type="AlphaFoldDB" id="A0AAU8JE55"/>
<dbReference type="CDD" id="cd09881">
    <property type="entry name" value="PIN_VapC4-5_FitB-like"/>
    <property type="match status" value="1"/>
</dbReference>
<evidence type="ECO:0000256" key="2">
    <source>
        <dbReference type="ARBA" id="ARBA00022649"/>
    </source>
</evidence>
<dbReference type="InterPro" id="IPR029060">
    <property type="entry name" value="PIN-like_dom_sf"/>
</dbReference>
<dbReference type="HAMAP" id="MF_00265">
    <property type="entry name" value="VapC_Nob1"/>
    <property type="match status" value="1"/>
</dbReference>
<organism evidence="10">
    <name type="scientific">Planktothricoides raciborskii GIHE-MW2</name>
    <dbReference type="NCBI Taxonomy" id="2792601"/>
    <lineage>
        <taxon>Bacteria</taxon>
        <taxon>Bacillati</taxon>
        <taxon>Cyanobacteriota</taxon>
        <taxon>Cyanophyceae</taxon>
        <taxon>Oscillatoriophycideae</taxon>
        <taxon>Oscillatoriales</taxon>
        <taxon>Oscillatoriaceae</taxon>
        <taxon>Planktothricoides</taxon>
    </lineage>
</organism>
<keyword evidence="4 8" id="KW-0479">Metal-binding</keyword>
<evidence type="ECO:0000256" key="4">
    <source>
        <dbReference type="ARBA" id="ARBA00022723"/>
    </source>
</evidence>
<dbReference type="RefSeq" id="WP_190877187.1">
    <property type="nucleotide sequence ID" value="NZ_CP159837.1"/>
</dbReference>
<dbReference type="InterPro" id="IPR002716">
    <property type="entry name" value="PIN_dom"/>
</dbReference>
<dbReference type="InterPro" id="IPR050556">
    <property type="entry name" value="Type_II_TA_system_RNase"/>
</dbReference>
<sequence length="133" mass="15063">MKFLLDTNICIYIIKQKPAKVLEKFQRLNPSDVGISSITLAELEYGIAKSQQSDKNRIALNQFLITLEIVKFDEKASNIYGDVRAELERKGLVIGAMDMLIAAHAISLDLILVTNNVKEFSRIPNLRLENWAE</sequence>